<name>A0AAV2HY03_LYMST</name>
<dbReference type="InterPro" id="IPR008983">
    <property type="entry name" value="Tumour_necrosis_fac-like_dom"/>
</dbReference>
<dbReference type="SUPFAM" id="SSF49842">
    <property type="entry name" value="TNF-like"/>
    <property type="match status" value="1"/>
</dbReference>
<keyword evidence="3" id="KW-0732">Signal</keyword>
<evidence type="ECO:0000259" key="4">
    <source>
        <dbReference type="PROSITE" id="PS50871"/>
    </source>
</evidence>
<comment type="caution">
    <text evidence="5">The sequence shown here is derived from an EMBL/GenBank/DDBJ whole genome shotgun (WGS) entry which is preliminary data.</text>
</comment>
<dbReference type="PANTHER" id="PTHR15427">
    <property type="entry name" value="EMILIN ELASTIN MICROFIBRIL INTERFACE-LOCATED PROTEIN ELASTIN MICROFIBRIL INTERFACER"/>
    <property type="match status" value="1"/>
</dbReference>
<dbReference type="PROSITE" id="PS50871">
    <property type="entry name" value="C1Q"/>
    <property type="match status" value="1"/>
</dbReference>
<evidence type="ECO:0000313" key="6">
    <source>
        <dbReference type="Proteomes" id="UP001497497"/>
    </source>
</evidence>
<proteinExistence type="predicted"/>
<dbReference type="GO" id="GO:0005576">
    <property type="term" value="C:extracellular region"/>
    <property type="evidence" value="ECO:0007669"/>
    <property type="project" value="UniProtKB-SubCell"/>
</dbReference>
<accession>A0AAV2HY03</accession>
<keyword evidence="2" id="KW-0964">Secreted</keyword>
<dbReference type="CDD" id="cd00096">
    <property type="entry name" value="Ig"/>
    <property type="match status" value="1"/>
</dbReference>
<evidence type="ECO:0000256" key="1">
    <source>
        <dbReference type="ARBA" id="ARBA00004613"/>
    </source>
</evidence>
<feature type="domain" description="C1q" evidence="4">
    <location>
        <begin position="197"/>
        <end position="331"/>
    </location>
</feature>
<dbReference type="InterPro" id="IPR001073">
    <property type="entry name" value="C1q_dom"/>
</dbReference>
<feature type="signal peptide" evidence="3">
    <location>
        <begin position="1"/>
        <end position="23"/>
    </location>
</feature>
<evidence type="ECO:0000256" key="3">
    <source>
        <dbReference type="SAM" id="SignalP"/>
    </source>
</evidence>
<dbReference type="Gene3D" id="2.60.120.40">
    <property type="match status" value="1"/>
</dbReference>
<gene>
    <name evidence="5" type="ORF">GSLYS_00012870001</name>
</gene>
<dbReference type="Proteomes" id="UP001497497">
    <property type="component" value="Unassembled WGS sequence"/>
</dbReference>
<evidence type="ECO:0000256" key="2">
    <source>
        <dbReference type="ARBA" id="ARBA00022525"/>
    </source>
</evidence>
<dbReference type="Pfam" id="PF00386">
    <property type="entry name" value="C1q"/>
    <property type="match status" value="1"/>
</dbReference>
<dbReference type="InterPro" id="IPR050392">
    <property type="entry name" value="Collagen/C1q_domain"/>
</dbReference>
<dbReference type="PRINTS" id="PR00007">
    <property type="entry name" value="COMPLEMNTC1Q"/>
</dbReference>
<evidence type="ECO:0000313" key="5">
    <source>
        <dbReference type="EMBL" id="CAL1539049.1"/>
    </source>
</evidence>
<comment type="subcellular location">
    <subcellularLocation>
        <location evidence="1">Secreted</location>
    </subcellularLocation>
</comment>
<organism evidence="5 6">
    <name type="scientific">Lymnaea stagnalis</name>
    <name type="common">Great pond snail</name>
    <name type="synonym">Helix stagnalis</name>
    <dbReference type="NCBI Taxonomy" id="6523"/>
    <lineage>
        <taxon>Eukaryota</taxon>
        <taxon>Metazoa</taxon>
        <taxon>Spiralia</taxon>
        <taxon>Lophotrochozoa</taxon>
        <taxon>Mollusca</taxon>
        <taxon>Gastropoda</taxon>
        <taxon>Heterobranchia</taxon>
        <taxon>Euthyneura</taxon>
        <taxon>Panpulmonata</taxon>
        <taxon>Hygrophila</taxon>
        <taxon>Lymnaeoidea</taxon>
        <taxon>Lymnaeidae</taxon>
        <taxon>Lymnaea</taxon>
    </lineage>
</organism>
<feature type="chain" id="PRO_5043954360" description="C1q domain-containing protein" evidence="3">
    <location>
        <begin position="24"/>
        <end position="331"/>
    </location>
</feature>
<protein>
    <recommendedName>
        <fullName evidence="4">C1q domain-containing protein</fullName>
    </recommendedName>
</protein>
<dbReference type="EMBL" id="CAXITT010000323">
    <property type="protein sequence ID" value="CAL1539049.1"/>
    <property type="molecule type" value="Genomic_DNA"/>
</dbReference>
<keyword evidence="6" id="KW-1185">Reference proteome</keyword>
<dbReference type="SMART" id="SM00110">
    <property type="entry name" value="C1Q"/>
    <property type="match status" value="1"/>
</dbReference>
<reference evidence="5 6" key="1">
    <citation type="submission" date="2024-04" db="EMBL/GenBank/DDBJ databases">
        <authorList>
            <consortium name="Genoscope - CEA"/>
            <person name="William W."/>
        </authorList>
    </citation>
    <scope>NUCLEOTIDE SEQUENCE [LARGE SCALE GENOMIC DNA]</scope>
</reference>
<sequence>MNPRYRLLLLLTVCLVTVDEGHAVHLELSPNTFEEGVTDHVDITCVPDGTGILAKEILLMEISKGGETPIVNIQPPTKINYEHNLDGRFGATGLINNSYIPDSHISLRIQYPTREDAGIYTCVMSYLGETGLLKQDRDRADLIIKINTNASLEDKVGNMQKSLDNLLVRIKAVEATNQILLADSRNQSQQIQTLREKVEYTAAFSAAVRQEKNIVTGDVIVFGDVMLNEGQGYNETTGLFTAPVPGLYAFHLVLEIGQGGAVGEIFLNVAGKDQAKMYTQDKDFGDQGSVSVIQRLKKGDVVKAVVFLASGVTPRILAEKLCVFSGILIKS</sequence>
<dbReference type="PANTHER" id="PTHR15427:SF50">
    <property type="entry name" value="COMPLEMENT C1Q TUMOR NECROSIS FACTOR-RELATED PROTEIN 2-LIKE"/>
    <property type="match status" value="1"/>
</dbReference>
<dbReference type="AlphaFoldDB" id="A0AAV2HY03"/>